<evidence type="ECO:0000313" key="1">
    <source>
        <dbReference type="EMBL" id="DBA00568.1"/>
    </source>
</evidence>
<organism evidence="1 2">
    <name type="scientific">Lagenidium giganteum</name>
    <dbReference type="NCBI Taxonomy" id="4803"/>
    <lineage>
        <taxon>Eukaryota</taxon>
        <taxon>Sar</taxon>
        <taxon>Stramenopiles</taxon>
        <taxon>Oomycota</taxon>
        <taxon>Peronosporomycetes</taxon>
        <taxon>Pythiales</taxon>
        <taxon>Pythiaceae</taxon>
    </lineage>
</organism>
<name>A0AAV2YZQ1_9STRA</name>
<dbReference type="EMBL" id="DAKRPA010000061">
    <property type="protein sequence ID" value="DBA00568.1"/>
    <property type="molecule type" value="Genomic_DNA"/>
</dbReference>
<comment type="caution">
    <text evidence="1">The sequence shown here is derived from an EMBL/GenBank/DDBJ whole genome shotgun (WGS) entry which is preliminary data.</text>
</comment>
<dbReference type="AlphaFoldDB" id="A0AAV2YZQ1"/>
<reference evidence="1" key="2">
    <citation type="journal article" date="2023" name="Microbiol Resour">
        <title>Decontamination and Annotation of the Draft Genome Sequence of the Oomycete Lagenidium giganteum ARSEF 373.</title>
        <authorList>
            <person name="Morgan W.R."/>
            <person name="Tartar A."/>
        </authorList>
    </citation>
    <scope>NUCLEOTIDE SEQUENCE</scope>
    <source>
        <strain evidence="1">ARSEF 373</strain>
    </source>
</reference>
<dbReference type="Proteomes" id="UP001146120">
    <property type="component" value="Unassembled WGS sequence"/>
</dbReference>
<evidence type="ECO:0000313" key="2">
    <source>
        <dbReference type="Proteomes" id="UP001146120"/>
    </source>
</evidence>
<sequence length="138" mass="15606">MEQVLWEDGDMTYPLTVQDQLWREAIGPFNSIDMFWMQFPDSLFDLLLDIRKAITSALIHNTTLQDEFNKVTSAILPTVTPTVWTSAGWEFIGGNPLCSRGVPVTYQVQQFTFDDVCSSPIMEGMIISPISMVFAYLA</sequence>
<proteinExistence type="predicted"/>
<protein>
    <submittedName>
        <fullName evidence="1">Uncharacterized protein</fullName>
    </submittedName>
</protein>
<reference evidence="1" key="1">
    <citation type="submission" date="2022-11" db="EMBL/GenBank/DDBJ databases">
        <authorList>
            <person name="Morgan W.R."/>
            <person name="Tartar A."/>
        </authorList>
    </citation>
    <scope>NUCLEOTIDE SEQUENCE</scope>
    <source>
        <strain evidence="1">ARSEF 373</strain>
    </source>
</reference>
<accession>A0AAV2YZQ1</accession>
<gene>
    <name evidence="1" type="ORF">N0F65_007697</name>
</gene>
<keyword evidence="2" id="KW-1185">Reference proteome</keyword>